<organism evidence="2 3">
    <name type="scientific">Caballeronia grimmiae</name>
    <dbReference type="NCBI Taxonomy" id="1071679"/>
    <lineage>
        <taxon>Bacteria</taxon>
        <taxon>Pseudomonadati</taxon>
        <taxon>Pseudomonadota</taxon>
        <taxon>Betaproteobacteria</taxon>
        <taxon>Burkholderiales</taxon>
        <taxon>Burkholderiaceae</taxon>
        <taxon>Caballeronia</taxon>
    </lineage>
</organism>
<dbReference type="Proteomes" id="UP000027439">
    <property type="component" value="Unassembled WGS sequence"/>
</dbReference>
<proteinExistence type="predicted"/>
<accession>A0A069P5L4</accession>
<evidence type="ECO:0000256" key="1">
    <source>
        <dbReference type="SAM" id="MobiDB-lite"/>
    </source>
</evidence>
<dbReference type="AlphaFoldDB" id="A0A069P5L4"/>
<feature type="compositionally biased region" description="Polar residues" evidence="1">
    <location>
        <begin position="76"/>
        <end position="99"/>
    </location>
</feature>
<feature type="region of interest" description="Disordered" evidence="1">
    <location>
        <begin position="76"/>
        <end position="110"/>
    </location>
</feature>
<comment type="caution">
    <text evidence="2">The sequence shown here is derived from an EMBL/GenBank/DDBJ whole genome shotgun (WGS) entry which is preliminary data.</text>
</comment>
<name>A0A069P5L4_9BURK</name>
<gene>
    <name evidence="2" type="ORF">BG57_32650</name>
</gene>
<dbReference type="EMBL" id="JFHE01000009">
    <property type="protein sequence ID" value="KDR35154.1"/>
    <property type="molecule type" value="Genomic_DNA"/>
</dbReference>
<reference evidence="2 3" key="1">
    <citation type="submission" date="2014-03" db="EMBL/GenBank/DDBJ databases">
        <title>Draft Genome Sequences of Four Burkholderia Strains.</title>
        <authorList>
            <person name="Liu X.Y."/>
            <person name="Li C.X."/>
            <person name="Xu J.H."/>
        </authorList>
    </citation>
    <scope>NUCLEOTIDE SEQUENCE [LARGE SCALE GENOMIC DNA]</scope>
    <source>
        <strain evidence="2 3">R27</strain>
    </source>
</reference>
<evidence type="ECO:0000313" key="2">
    <source>
        <dbReference type="EMBL" id="KDR35154.1"/>
    </source>
</evidence>
<sequence length="110" mass="12285">MTPHFVERERPERFIEVDTVRRRMNCYVRCGPLPCWRYSARRRFAARASIADRSTIARARLAVPMGPAASVAAMSNRYSAPSSRQQGKGSHDSAWSGSVGTARMSAGRIR</sequence>
<protein>
    <submittedName>
        <fullName evidence="2">Uncharacterized protein</fullName>
    </submittedName>
</protein>
<evidence type="ECO:0000313" key="3">
    <source>
        <dbReference type="Proteomes" id="UP000027439"/>
    </source>
</evidence>